<evidence type="ECO:0000313" key="3">
    <source>
        <dbReference type="EMBL" id="CAK9435700.1"/>
    </source>
</evidence>
<keyword evidence="4" id="KW-1185">Reference proteome</keyword>
<sequence>MAKERRTKPCVNCKKSKVKCVYEGTLPCERCIKTGQESKCQFFTKLPSIRYQDLNRAADTLETQKSPASLANPLPPITAAFAPSQFVPFGTASATANSTNSSAVPSAAAAGPATALVNRNLPQIVMPGAGPDPRDIDQIRPRAMPISMPMSMSMPMPMPPHRATTVATGDVGDNSVWATRMEDRMNAFETKMDSMLDFLKSNVAGGSVDSSGAAGPLPQPQQSSMQQKNSILPIINGHLPESGYSKSESPVLIGSSRWRSNSTSPEAASPVQSGIFHPKRPLSLEDKEFSTPKKQRTEVVSKYPDDFRDGYLSKKEAKSLFKFFDTYISQQLFGFEISRFRVSEIWNTCPVLVCAICTIASIHHPSLSNKSKQLQVYLRDLCSTLFYQNKPKNKSEAFNTIVALVLCSFWLTESQMFTGLAIQIAKEYGLNKSARGNSNREELKLWYLLYVLDGQQSLAFHRDRLVNGQEYVLKHSKELLMSENPSVVTGTPQEVEPQSSKDTSSDFLSNPDSSDERQQQQQQAVSKQHLTDLSLVSQVEYHQALSEAFRGDAWDLLMPSSFGIPSKSNLELDKWMVSWTVVFAPNNYGKPWSSKSTLIYYNFAKMHINSSAVRELAFNPDKGDSFPTIDRIDGVTDANPPKANVQAGKTVAKKKSKKEEQEGGGGNHGEFRSDSDSSDDEDDEDEFVSNEAILSSDSRVLDADVALSAAHTVITLVNSDKDILDNLRYVPVHIHIMLYYAALLLMNPPARSSNTSIEYTLEFYYYKLLDNLKTVNTLRKRIYNNLPIDSNFGTRLTKRLEDLEQEKLYEIKRFVAGMKIGDSKSSMESKINMFTGMGDNIEELFESNDSGGDSSRASTPLAPEKISAWPGSHHGHP</sequence>
<dbReference type="SMART" id="SM00066">
    <property type="entry name" value="GAL4"/>
    <property type="match status" value="1"/>
</dbReference>
<feature type="region of interest" description="Disordered" evidence="1">
    <location>
        <begin position="845"/>
        <end position="877"/>
    </location>
</feature>
<reference evidence="3 4" key="1">
    <citation type="submission" date="2024-03" db="EMBL/GenBank/DDBJ databases">
        <authorList>
            <person name="Brejova B."/>
        </authorList>
    </citation>
    <scope>NUCLEOTIDE SEQUENCE [LARGE SCALE GENOMIC DNA]</scope>
    <source>
        <strain evidence="3 4">CBS 14171</strain>
    </source>
</reference>
<dbReference type="Proteomes" id="UP001497383">
    <property type="component" value="Chromosome 1"/>
</dbReference>
<feature type="region of interest" description="Disordered" evidence="1">
    <location>
        <begin position="255"/>
        <end position="278"/>
    </location>
</feature>
<feature type="compositionally biased region" description="Polar residues" evidence="1">
    <location>
        <begin position="483"/>
        <end position="512"/>
    </location>
</feature>
<dbReference type="Pfam" id="PF00172">
    <property type="entry name" value="Zn_clus"/>
    <property type="match status" value="1"/>
</dbReference>
<evidence type="ECO:0000256" key="1">
    <source>
        <dbReference type="SAM" id="MobiDB-lite"/>
    </source>
</evidence>
<organism evidence="3 4">
    <name type="scientific">Lodderomyces beijingensis</name>
    <dbReference type="NCBI Taxonomy" id="1775926"/>
    <lineage>
        <taxon>Eukaryota</taxon>
        <taxon>Fungi</taxon>
        <taxon>Dikarya</taxon>
        <taxon>Ascomycota</taxon>
        <taxon>Saccharomycotina</taxon>
        <taxon>Pichiomycetes</taxon>
        <taxon>Debaryomycetaceae</taxon>
        <taxon>Candida/Lodderomyces clade</taxon>
        <taxon>Lodderomyces</taxon>
    </lineage>
</organism>
<dbReference type="PANTHER" id="PTHR30304:SF4">
    <property type="entry name" value="ZN(II)2CYS6 TRANSCRIPTION FACTOR (EUROFUNG)"/>
    <property type="match status" value="1"/>
</dbReference>
<feature type="compositionally biased region" description="Polar residues" evidence="1">
    <location>
        <begin position="257"/>
        <end position="272"/>
    </location>
</feature>
<feature type="compositionally biased region" description="Polar residues" evidence="1">
    <location>
        <begin position="847"/>
        <end position="858"/>
    </location>
</feature>
<feature type="region of interest" description="Disordered" evidence="1">
    <location>
        <begin position="207"/>
        <end position="227"/>
    </location>
</feature>
<dbReference type="CDD" id="cd12148">
    <property type="entry name" value="fungal_TF_MHR"/>
    <property type="match status" value="1"/>
</dbReference>
<proteinExistence type="predicted"/>
<dbReference type="CDD" id="cd00067">
    <property type="entry name" value="GAL4"/>
    <property type="match status" value="1"/>
</dbReference>
<dbReference type="GeneID" id="92205623"/>
<dbReference type="PANTHER" id="PTHR30304">
    <property type="entry name" value="D-TAGATOSE-1,6-BISPHOSPHATE ALDOLASE"/>
    <property type="match status" value="1"/>
</dbReference>
<evidence type="ECO:0000259" key="2">
    <source>
        <dbReference type="PROSITE" id="PS50048"/>
    </source>
</evidence>
<dbReference type="EMBL" id="OZ022405">
    <property type="protein sequence ID" value="CAK9435700.1"/>
    <property type="molecule type" value="Genomic_DNA"/>
</dbReference>
<accession>A0ABP0ZDF3</accession>
<name>A0ABP0ZDF3_9ASCO</name>
<evidence type="ECO:0000313" key="4">
    <source>
        <dbReference type="Proteomes" id="UP001497383"/>
    </source>
</evidence>
<protein>
    <recommendedName>
        <fullName evidence="2">Zn(2)-C6 fungal-type domain-containing protein</fullName>
    </recommendedName>
</protein>
<feature type="domain" description="Zn(2)-C6 fungal-type" evidence="2">
    <location>
        <begin position="9"/>
        <end position="42"/>
    </location>
</feature>
<feature type="region of interest" description="Disordered" evidence="1">
    <location>
        <begin position="629"/>
        <end position="687"/>
    </location>
</feature>
<dbReference type="PROSITE" id="PS00463">
    <property type="entry name" value="ZN2_CY6_FUNGAL_1"/>
    <property type="match status" value="1"/>
</dbReference>
<dbReference type="SUPFAM" id="SSF57701">
    <property type="entry name" value="Zn2/Cys6 DNA-binding domain"/>
    <property type="match status" value="1"/>
</dbReference>
<feature type="region of interest" description="Disordered" evidence="1">
    <location>
        <begin position="483"/>
        <end position="526"/>
    </location>
</feature>
<gene>
    <name evidence="3" type="ORF">LODBEIA_P04270</name>
</gene>
<dbReference type="RefSeq" id="XP_066827365.1">
    <property type="nucleotide sequence ID" value="XM_066974472.1"/>
</dbReference>
<dbReference type="InterPro" id="IPR050246">
    <property type="entry name" value="Class_II_FBP_aldolase"/>
</dbReference>
<dbReference type="InterPro" id="IPR001138">
    <property type="entry name" value="Zn2Cys6_DnaBD"/>
</dbReference>
<feature type="compositionally biased region" description="Acidic residues" evidence="1">
    <location>
        <begin position="676"/>
        <end position="687"/>
    </location>
</feature>
<dbReference type="PROSITE" id="PS50048">
    <property type="entry name" value="ZN2_CY6_FUNGAL_2"/>
    <property type="match status" value="1"/>
</dbReference>
<dbReference type="InterPro" id="IPR036864">
    <property type="entry name" value="Zn2-C6_fun-type_DNA-bd_sf"/>
</dbReference>